<organism evidence="1 2">
    <name type="scientific">Apolygus lucorum</name>
    <name type="common">Small green plant bug</name>
    <name type="synonym">Lygocoris lucorum</name>
    <dbReference type="NCBI Taxonomy" id="248454"/>
    <lineage>
        <taxon>Eukaryota</taxon>
        <taxon>Metazoa</taxon>
        <taxon>Ecdysozoa</taxon>
        <taxon>Arthropoda</taxon>
        <taxon>Hexapoda</taxon>
        <taxon>Insecta</taxon>
        <taxon>Pterygota</taxon>
        <taxon>Neoptera</taxon>
        <taxon>Paraneoptera</taxon>
        <taxon>Hemiptera</taxon>
        <taxon>Heteroptera</taxon>
        <taxon>Panheteroptera</taxon>
        <taxon>Cimicomorpha</taxon>
        <taxon>Miridae</taxon>
        <taxon>Mirini</taxon>
        <taxon>Apolygus</taxon>
    </lineage>
</organism>
<proteinExistence type="predicted"/>
<evidence type="ECO:0000313" key="2">
    <source>
        <dbReference type="Proteomes" id="UP000466442"/>
    </source>
</evidence>
<dbReference type="OrthoDB" id="420169at2759"/>
<dbReference type="Proteomes" id="UP000466442">
    <property type="component" value="Unassembled WGS sequence"/>
</dbReference>
<evidence type="ECO:0000313" key="1">
    <source>
        <dbReference type="EMBL" id="KAF6197835.1"/>
    </source>
</evidence>
<dbReference type="EMBL" id="WIXP02000017">
    <property type="protein sequence ID" value="KAF6197835.1"/>
    <property type="molecule type" value="Genomic_DNA"/>
</dbReference>
<keyword evidence="2" id="KW-1185">Reference proteome</keyword>
<dbReference type="AlphaFoldDB" id="A0A8S9WQY4"/>
<protein>
    <submittedName>
        <fullName evidence="1">Uncharacterized protein</fullName>
    </submittedName>
</protein>
<reference evidence="1" key="1">
    <citation type="journal article" date="2021" name="Mol. Ecol. Resour.">
        <title>Apolygus lucorum genome provides insights into omnivorousness and mesophyll feeding.</title>
        <authorList>
            <person name="Liu Y."/>
            <person name="Liu H."/>
            <person name="Wang H."/>
            <person name="Huang T."/>
            <person name="Liu B."/>
            <person name="Yang B."/>
            <person name="Yin L."/>
            <person name="Li B."/>
            <person name="Zhang Y."/>
            <person name="Zhang S."/>
            <person name="Jiang F."/>
            <person name="Zhang X."/>
            <person name="Ren Y."/>
            <person name="Wang B."/>
            <person name="Wang S."/>
            <person name="Lu Y."/>
            <person name="Wu K."/>
            <person name="Fan W."/>
            <person name="Wang G."/>
        </authorList>
    </citation>
    <scope>NUCLEOTIDE SEQUENCE</scope>
    <source>
        <strain evidence="1">12Hb</strain>
    </source>
</reference>
<name>A0A8S9WQY4_APOLU</name>
<gene>
    <name evidence="1" type="ORF">GE061_008803</name>
</gene>
<sequence length="608" mass="66615">MSEPGQHSGGAGEAEMSGVLGQLERLMRAYNDLAGKRQGQGTQIVPDTDVPRSMFLEIESWDPDEPGALPVTAFFQMFDDVAGTLTQVKKMRLLRAKTKGTAKQFLIDNAQSHAGLNPYDEARQAMLAWFETENPVKAAASLCAARVSQGEGLRQFAERVHRLARSAVKEEGPDLTNVQKQNWIRRKTLKAFVKGLPRELGSLLTNNPPETLEAALKRAEELRETLDLESDDDAKWGVSAVTVREERRCYECGVPGHFAARVARVEIPVTKPDPEVLVAVPNAEVPVTKPDPEVLVAVPNAEVPVTKPDPEVLIAVPGVEVPVTKPDPAAFVAVPNAEIPVTKPDPEVLVAVPNVEIPVTTPDPKGTIKGNDPEMARGSDAVEASIRMGHPVTHWPSGDVGFRRIGAVVTGKFSDFGEDAEEFPIECWDGGSSDARVLLDDGLRYLEPEDRVYLKQIHLPFGKCRKLWNPWSGPWVAKRGISVVNYEIHDVLGAKSQVVHINRLKPAMLNDVPDDAVLDEPVFEENSRRVFPLEVEMAMDPLEDSEQKELEALDTLEDFEEVLPDPAEDVLLDPAVEVSDPGSELAAQTTPLVTRVGRAVKVPKRLDL</sequence>
<accession>A0A8S9WQY4</accession>
<comment type="caution">
    <text evidence="1">The sequence shown here is derived from an EMBL/GenBank/DDBJ whole genome shotgun (WGS) entry which is preliminary data.</text>
</comment>